<reference evidence="4 5" key="1">
    <citation type="journal article" date="2023" name="Microbiol. Spectr.">
        <title>Synergy between Genome Mining, Metabolomics, and Bioinformatics Uncovers Antibacterial Chlorinated Carbazole Alkaloids and Their Biosynthetic Gene Cluster from Streptomyces tubbatahanensis sp. nov., a Novel Actinomycete Isolated from Sulu Sea, Philippines.</title>
        <authorList>
            <person name="Tenebro C.P."/>
            <person name="Trono D.J.V.L."/>
            <person name="Balida L.A.P."/>
            <person name="Bayog L.K.A."/>
            <person name="Bruna J.R."/>
            <person name="Sabido E.M."/>
            <person name="Caspe D.P.C."/>
            <person name="de Los Santos E.L.C."/>
            <person name="Saludes J.P."/>
            <person name="Dalisay D.S."/>
        </authorList>
    </citation>
    <scope>NUCLEOTIDE SEQUENCE [LARGE SCALE GENOMIC DNA]</scope>
    <source>
        <strain evidence="4 5">DSD3025</strain>
    </source>
</reference>
<evidence type="ECO:0000256" key="1">
    <source>
        <dbReference type="SAM" id="MobiDB-lite"/>
    </source>
</evidence>
<gene>
    <name evidence="4" type="ORF">MMF93_26550</name>
</gene>
<evidence type="ECO:0000313" key="4">
    <source>
        <dbReference type="EMBL" id="UNS99611.1"/>
    </source>
</evidence>
<dbReference type="EMBL" id="CP093846">
    <property type="protein sequence ID" value="UNS99611.1"/>
    <property type="molecule type" value="Genomic_DNA"/>
</dbReference>
<dbReference type="RefSeq" id="WP_242755419.1">
    <property type="nucleotide sequence ID" value="NZ_CP093846.1"/>
</dbReference>
<name>A0ABY3XYN1_9ACTN</name>
<feature type="compositionally biased region" description="Basic and acidic residues" evidence="1">
    <location>
        <begin position="112"/>
        <end position="128"/>
    </location>
</feature>
<sequence length="128" mass="13504">MNPHTAHRTPHTARRARLAASALCAVSAVHAAVTAAATALEPRRVWGVYAALAYTALALVLALWAHWRKPDAPPHAATLTATVTVIHGFSPSAGGGEWAHPGGDQRLPAPPGRDREVRARDRAPLPAR</sequence>
<proteinExistence type="predicted"/>
<evidence type="ECO:0000256" key="2">
    <source>
        <dbReference type="SAM" id="Phobius"/>
    </source>
</evidence>
<evidence type="ECO:0000313" key="5">
    <source>
        <dbReference type="Proteomes" id="UP001202244"/>
    </source>
</evidence>
<keyword evidence="3" id="KW-0732">Signal</keyword>
<keyword evidence="2" id="KW-1133">Transmembrane helix</keyword>
<feature type="transmembrane region" description="Helical" evidence="2">
    <location>
        <begin position="46"/>
        <end position="65"/>
    </location>
</feature>
<keyword evidence="2" id="KW-0812">Transmembrane</keyword>
<feature type="signal peptide" evidence="3">
    <location>
        <begin position="1"/>
        <end position="31"/>
    </location>
</feature>
<keyword evidence="2" id="KW-0472">Membrane</keyword>
<organism evidence="4 5">
    <name type="scientific">Streptomyces tubbatahanensis</name>
    <dbReference type="NCBI Taxonomy" id="2923272"/>
    <lineage>
        <taxon>Bacteria</taxon>
        <taxon>Bacillati</taxon>
        <taxon>Actinomycetota</taxon>
        <taxon>Actinomycetes</taxon>
        <taxon>Kitasatosporales</taxon>
        <taxon>Streptomycetaceae</taxon>
        <taxon>Streptomyces</taxon>
    </lineage>
</organism>
<protein>
    <recommendedName>
        <fullName evidence="6">Integral membrane protein</fullName>
    </recommendedName>
</protein>
<evidence type="ECO:0008006" key="6">
    <source>
        <dbReference type="Google" id="ProtNLM"/>
    </source>
</evidence>
<dbReference type="Proteomes" id="UP001202244">
    <property type="component" value="Chromosome"/>
</dbReference>
<evidence type="ECO:0000256" key="3">
    <source>
        <dbReference type="SAM" id="SignalP"/>
    </source>
</evidence>
<feature type="chain" id="PRO_5046053599" description="Integral membrane protein" evidence="3">
    <location>
        <begin position="32"/>
        <end position="128"/>
    </location>
</feature>
<accession>A0ABY3XYN1</accession>
<feature type="region of interest" description="Disordered" evidence="1">
    <location>
        <begin position="94"/>
        <end position="128"/>
    </location>
</feature>
<keyword evidence="5" id="KW-1185">Reference proteome</keyword>